<evidence type="ECO:0000313" key="2">
    <source>
        <dbReference type="EMBL" id="QJA92672.1"/>
    </source>
</evidence>
<accession>A0A6M3LGA8</accession>
<evidence type="ECO:0000313" key="1">
    <source>
        <dbReference type="EMBL" id="QJA71525.1"/>
    </source>
</evidence>
<dbReference type="EMBL" id="MT143087">
    <property type="protein sequence ID" value="QJA92672.1"/>
    <property type="molecule type" value="Genomic_DNA"/>
</dbReference>
<gene>
    <name evidence="1" type="ORF">MM415A03150_0009</name>
    <name evidence="2" type="ORF">MM415B04520_0002</name>
</gene>
<protein>
    <submittedName>
        <fullName evidence="2">Uncharacterized protein</fullName>
    </submittedName>
</protein>
<reference evidence="2" key="1">
    <citation type="submission" date="2020-03" db="EMBL/GenBank/DDBJ databases">
        <title>The deep terrestrial virosphere.</title>
        <authorList>
            <person name="Holmfeldt K."/>
            <person name="Nilsson E."/>
            <person name="Simone D."/>
            <person name="Lopez-Fernandez M."/>
            <person name="Wu X."/>
            <person name="de Brujin I."/>
            <person name="Lundin D."/>
            <person name="Andersson A."/>
            <person name="Bertilsson S."/>
            <person name="Dopson M."/>
        </authorList>
    </citation>
    <scope>NUCLEOTIDE SEQUENCE</scope>
    <source>
        <strain evidence="1">MM415A03150</strain>
        <strain evidence="2">MM415B04520</strain>
    </source>
</reference>
<sequence>MNREQIAIELMEGCPRESLLDHQKIADMIIMGKPIDEILNLPEMDSWPETYVWVKEALSKKSV</sequence>
<dbReference type="EMBL" id="MT141879">
    <property type="protein sequence ID" value="QJA71525.1"/>
    <property type="molecule type" value="Genomic_DNA"/>
</dbReference>
<proteinExistence type="predicted"/>
<organism evidence="2">
    <name type="scientific">viral metagenome</name>
    <dbReference type="NCBI Taxonomy" id="1070528"/>
    <lineage>
        <taxon>unclassified sequences</taxon>
        <taxon>metagenomes</taxon>
        <taxon>organismal metagenomes</taxon>
    </lineage>
</organism>
<name>A0A6M3LGA8_9ZZZZ</name>
<dbReference type="AlphaFoldDB" id="A0A6M3LGA8"/>